<dbReference type="RefSeq" id="WP_168035083.1">
    <property type="nucleotide sequence ID" value="NZ_JAAVNE010000081.1"/>
</dbReference>
<dbReference type="InterPro" id="IPR036909">
    <property type="entry name" value="Cyt_c-like_dom_sf"/>
</dbReference>
<keyword evidence="8" id="KW-1185">Reference proteome</keyword>
<dbReference type="Proteomes" id="UP000787635">
    <property type="component" value="Unassembled WGS sequence"/>
</dbReference>
<organism evidence="7 8">
    <name type="scientific">Falsiroseomonas selenitidurans</name>
    <dbReference type="NCBI Taxonomy" id="2716335"/>
    <lineage>
        <taxon>Bacteria</taxon>
        <taxon>Pseudomonadati</taxon>
        <taxon>Pseudomonadota</taxon>
        <taxon>Alphaproteobacteria</taxon>
        <taxon>Acetobacterales</taxon>
        <taxon>Roseomonadaceae</taxon>
        <taxon>Falsiroseomonas</taxon>
    </lineage>
</organism>
<gene>
    <name evidence="7" type="ORF">HEQ75_26220</name>
</gene>
<keyword evidence="5" id="KW-1133">Transmembrane helix</keyword>
<keyword evidence="2 4" id="KW-0479">Metal-binding</keyword>
<keyword evidence="5" id="KW-0472">Membrane</keyword>
<evidence type="ECO:0000313" key="7">
    <source>
        <dbReference type="EMBL" id="NKC34374.1"/>
    </source>
</evidence>
<name>A0ABX1EB08_9PROT</name>
<dbReference type="PROSITE" id="PS51007">
    <property type="entry name" value="CYTC"/>
    <property type="match status" value="1"/>
</dbReference>
<keyword evidence="3 4" id="KW-0408">Iron</keyword>
<feature type="transmembrane region" description="Helical" evidence="5">
    <location>
        <begin position="12"/>
        <end position="31"/>
    </location>
</feature>
<evidence type="ECO:0000256" key="2">
    <source>
        <dbReference type="ARBA" id="ARBA00022723"/>
    </source>
</evidence>
<dbReference type="InterPro" id="IPR009056">
    <property type="entry name" value="Cyt_c-like_dom"/>
</dbReference>
<comment type="caution">
    <text evidence="7">The sequence shown here is derived from an EMBL/GenBank/DDBJ whole genome shotgun (WGS) entry which is preliminary data.</text>
</comment>
<keyword evidence="5" id="KW-0812">Transmembrane</keyword>
<evidence type="ECO:0000313" key="8">
    <source>
        <dbReference type="Proteomes" id="UP000787635"/>
    </source>
</evidence>
<sequence length="119" mass="12488">MARLSQFDLQTRLLGLVAALLLGGLAVLILVTNPFGPDVAARGRWTAEARCGGCHDVAATAQADRRSGVPSFAALAARFPDAAAAEAFLRRPHAAMPPQTIPAEEVAQLSAYLASLRRP</sequence>
<evidence type="ECO:0000256" key="4">
    <source>
        <dbReference type="PROSITE-ProRule" id="PRU00433"/>
    </source>
</evidence>
<evidence type="ECO:0000256" key="1">
    <source>
        <dbReference type="ARBA" id="ARBA00022617"/>
    </source>
</evidence>
<proteinExistence type="predicted"/>
<keyword evidence="1 4" id="KW-0349">Heme</keyword>
<dbReference type="SUPFAM" id="SSF46626">
    <property type="entry name" value="Cytochrome c"/>
    <property type="match status" value="1"/>
</dbReference>
<protein>
    <submittedName>
        <fullName evidence="7">Cytochrome c</fullName>
    </submittedName>
</protein>
<accession>A0ABX1EB08</accession>
<feature type="domain" description="Cytochrome c" evidence="6">
    <location>
        <begin position="38"/>
        <end position="117"/>
    </location>
</feature>
<evidence type="ECO:0000259" key="6">
    <source>
        <dbReference type="PROSITE" id="PS51007"/>
    </source>
</evidence>
<evidence type="ECO:0000256" key="5">
    <source>
        <dbReference type="SAM" id="Phobius"/>
    </source>
</evidence>
<dbReference type="Gene3D" id="1.10.760.10">
    <property type="entry name" value="Cytochrome c-like domain"/>
    <property type="match status" value="1"/>
</dbReference>
<dbReference type="EMBL" id="JAAVNE010000081">
    <property type="protein sequence ID" value="NKC34374.1"/>
    <property type="molecule type" value="Genomic_DNA"/>
</dbReference>
<reference evidence="7 8" key="1">
    <citation type="submission" date="2020-03" db="EMBL/GenBank/DDBJ databases">
        <title>Roseomonas selenitidurans sp. nov. isolated from urban soil.</title>
        <authorList>
            <person name="Liu H."/>
        </authorList>
    </citation>
    <scope>NUCLEOTIDE SEQUENCE [LARGE SCALE GENOMIC DNA]</scope>
    <source>
        <strain evidence="7 8">BU-1</strain>
    </source>
</reference>
<evidence type="ECO:0000256" key="3">
    <source>
        <dbReference type="ARBA" id="ARBA00023004"/>
    </source>
</evidence>